<accession>A0A2Y9AZ12</accession>
<dbReference type="InterPro" id="IPR008927">
    <property type="entry name" value="6-PGluconate_DH-like_C_sf"/>
</dbReference>
<evidence type="ECO:0000259" key="3">
    <source>
        <dbReference type="Pfam" id="PF01232"/>
    </source>
</evidence>
<dbReference type="Gene3D" id="3.40.50.720">
    <property type="entry name" value="NAD(P)-binding Rossmann-like Domain"/>
    <property type="match status" value="1"/>
</dbReference>
<feature type="region of interest" description="Disordered" evidence="2">
    <location>
        <begin position="103"/>
        <end position="124"/>
    </location>
</feature>
<proteinExistence type="predicted"/>
<feature type="domain" description="Mannitol dehydrogenase N-terminal" evidence="3">
    <location>
        <begin position="3"/>
        <end position="240"/>
    </location>
</feature>
<organism evidence="6 8">
    <name type="scientific">Jannaschia seohaensis</name>
    <dbReference type="NCBI Taxonomy" id="475081"/>
    <lineage>
        <taxon>Bacteria</taxon>
        <taxon>Pseudomonadati</taxon>
        <taxon>Pseudomonadota</taxon>
        <taxon>Alphaproteobacteria</taxon>
        <taxon>Rhodobacterales</taxon>
        <taxon>Roseobacteraceae</taxon>
        <taxon>Jannaschia</taxon>
    </lineage>
</organism>
<evidence type="ECO:0000259" key="4">
    <source>
        <dbReference type="Pfam" id="PF08125"/>
    </source>
</evidence>
<dbReference type="InterPro" id="IPR036291">
    <property type="entry name" value="NAD(P)-bd_dom_sf"/>
</dbReference>
<sequence length="434" mass="46595">MTRLLHLGLGAFHRAHQAPYTQDAGGWRIEAVSMRDPTLADAIEAAKSYHLLIRAPDGPEARRIDVIDRGHALSRGAGPIADRMAAPEIAAVTLTVTEKGYGLDRATGGPDRRDATTAHDLAHPDSPRGAIGTLLLGLHRRARAGLPPLTVLSCDNLPENGAVLARLARETARITRPGLLPYLDACAFPSSMVDRITPATTEETLDTIARLTGQRDPLTVETEPFSQWVIEDTAAGPLPDWAAAGAQIVPDVAPWEAMKLRMLNGAHSTIAYLGLVAGHAHVRDVMADAALAPQVRAVMETAARTLPRDAGLDPNGYAEALTARFQNPAIAHRCAQIAMDGSQKLPQRLFATVRDLLDRDMDPSPLAPGIAAWLKVLRDPDLPVSDPLEEPLRAAARASDPVREIGRVDGLAGTEIWQDRRWTNALRAAMRAGS</sequence>
<dbReference type="PANTHER" id="PTHR43362">
    <property type="entry name" value="MANNITOL DEHYDROGENASE DSF1-RELATED"/>
    <property type="match status" value="1"/>
</dbReference>
<reference evidence="5 7" key="2">
    <citation type="submission" date="2018-03" db="EMBL/GenBank/DDBJ databases">
        <title>Genomic Encyclopedia of Archaeal and Bacterial Type Strains, Phase II (KMG-II): from individual species to whole genera.</title>
        <authorList>
            <person name="Goeker M."/>
        </authorList>
    </citation>
    <scope>NUCLEOTIDE SEQUENCE [LARGE SCALE GENOMIC DNA]</scope>
    <source>
        <strain evidence="5 7">DSM 25227</strain>
    </source>
</reference>
<dbReference type="AlphaFoldDB" id="A0A2Y9AZ12"/>
<dbReference type="InterPro" id="IPR050988">
    <property type="entry name" value="Mannitol_DH/Oxidoreductase"/>
</dbReference>
<reference evidence="6 8" key="1">
    <citation type="submission" date="2016-10" db="EMBL/GenBank/DDBJ databases">
        <authorList>
            <person name="Cai Z."/>
        </authorList>
    </citation>
    <scope>NUCLEOTIDE SEQUENCE [LARGE SCALE GENOMIC DNA]</scope>
    <source>
        <strain evidence="6 8">DSM 25227</strain>
    </source>
</reference>
<gene>
    <name evidence="5" type="ORF">BCF38_10924</name>
    <name evidence="6" type="ORF">SAMN05421539_10924</name>
</gene>
<dbReference type="Proteomes" id="UP000251571">
    <property type="component" value="Unassembled WGS sequence"/>
</dbReference>
<dbReference type="OrthoDB" id="271711at2"/>
<dbReference type="Pfam" id="PF08125">
    <property type="entry name" value="Mannitol_dh_C"/>
    <property type="match status" value="1"/>
</dbReference>
<name>A0A2Y9AZ12_9RHOB</name>
<dbReference type="GO" id="GO:0016616">
    <property type="term" value="F:oxidoreductase activity, acting on the CH-OH group of donors, NAD or NADP as acceptor"/>
    <property type="evidence" value="ECO:0007669"/>
    <property type="project" value="TreeGrafter"/>
</dbReference>
<evidence type="ECO:0000313" key="5">
    <source>
        <dbReference type="EMBL" id="PWJ16140.1"/>
    </source>
</evidence>
<dbReference type="PRINTS" id="PR00084">
    <property type="entry name" value="MTLDHDRGNASE"/>
</dbReference>
<dbReference type="PANTHER" id="PTHR43362:SF1">
    <property type="entry name" value="MANNITOL DEHYDROGENASE 2-RELATED"/>
    <property type="match status" value="1"/>
</dbReference>
<dbReference type="InterPro" id="IPR013328">
    <property type="entry name" value="6PGD_dom2"/>
</dbReference>
<dbReference type="EMBL" id="QGDJ01000009">
    <property type="protein sequence ID" value="PWJ16140.1"/>
    <property type="molecule type" value="Genomic_DNA"/>
</dbReference>
<evidence type="ECO:0000256" key="2">
    <source>
        <dbReference type="SAM" id="MobiDB-lite"/>
    </source>
</evidence>
<dbReference type="EMBL" id="UETC01000009">
    <property type="protein sequence ID" value="SSA49105.1"/>
    <property type="molecule type" value="Genomic_DNA"/>
</dbReference>
<dbReference type="RefSeq" id="WP_109565356.1">
    <property type="nucleotide sequence ID" value="NZ_QGDJ01000009.1"/>
</dbReference>
<dbReference type="Gene3D" id="1.10.1040.10">
    <property type="entry name" value="N-(1-d-carboxylethyl)-l-norvaline Dehydrogenase, domain 2"/>
    <property type="match status" value="1"/>
</dbReference>
<dbReference type="Pfam" id="PF01232">
    <property type="entry name" value="Mannitol_dh"/>
    <property type="match status" value="1"/>
</dbReference>
<evidence type="ECO:0000256" key="1">
    <source>
        <dbReference type="ARBA" id="ARBA00023002"/>
    </source>
</evidence>
<evidence type="ECO:0000313" key="8">
    <source>
        <dbReference type="Proteomes" id="UP000251571"/>
    </source>
</evidence>
<dbReference type="Proteomes" id="UP000245839">
    <property type="component" value="Unassembled WGS sequence"/>
</dbReference>
<evidence type="ECO:0000313" key="6">
    <source>
        <dbReference type="EMBL" id="SSA49105.1"/>
    </source>
</evidence>
<dbReference type="InterPro" id="IPR013118">
    <property type="entry name" value="Mannitol_DH_C"/>
</dbReference>
<protein>
    <submittedName>
        <fullName evidence="6">Fructuronate reductase</fullName>
    </submittedName>
</protein>
<feature type="domain" description="Mannitol dehydrogenase C-terminal" evidence="4">
    <location>
        <begin position="251"/>
        <end position="398"/>
    </location>
</feature>
<evidence type="ECO:0000313" key="7">
    <source>
        <dbReference type="Proteomes" id="UP000245839"/>
    </source>
</evidence>
<dbReference type="SUPFAM" id="SSF51735">
    <property type="entry name" value="NAD(P)-binding Rossmann-fold domains"/>
    <property type="match status" value="1"/>
</dbReference>
<feature type="compositionally biased region" description="Basic and acidic residues" evidence="2">
    <location>
        <begin position="110"/>
        <end position="124"/>
    </location>
</feature>
<dbReference type="InterPro" id="IPR013131">
    <property type="entry name" value="Mannitol_DH_N"/>
</dbReference>
<dbReference type="InterPro" id="IPR000669">
    <property type="entry name" value="Mannitol_DH"/>
</dbReference>
<dbReference type="SUPFAM" id="SSF48179">
    <property type="entry name" value="6-phosphogluconate dehydrogenase C-terminal domain-like"/>
    <property type="match status" value="1"/>
</dbReference>
<keyword evidence="7" id="KW-1185">Reference proteome</keyword>
<keyword evidence="1" id="KW-0560">Oxidoreductase</keyword>